<evidence type="ECO:0000313" key="2">
    <source>
        <dbReference type="Proteomes" id="UP000826195"/>
    </source>
</evidence>
<sequence length="275" mass="30155">MTCMLCYTNIEGYSTSIRASCVHQHKFHPGCAKLKYSLLTAEKAAKVIKVKCPVCLENKLSIKIGSLKTRVSKLKSGTSAGCSKEVADKISKAASVLVDCNFEQRALQLESQALENELSISGLLETANEDLNGIVGHLFGALEVPFTTTKVRFARRIGKPSAQRIGSANLRQRDILVKFNSKATVDSLITNAKGKVIAGDFVGNNAFLGPVRLHRRHPQALYKLRQLILKSYPRLPAQNVWIMGYAVCVRLSPESSPLRLLLSSGMEVTKNKLSQ</sequence>
<reference evidence="1 2" key="1">
    <citation type="journal article" date="2021" name="J. Hered.">
        <title>A chromosome-level genome assembly of the parasitoid wasp, Cotesia glomerata (Hymenoptera: Braconidae).</title>
        <authorList>
            <person name="Pinto B.J."/>
            <person name="Weis J.J."/>
            <person name="Gamble T."/>
            <person name="Ode P.J."/>
            <person name="Paul R."/>
            <person name="Zaspel J.M."/>
        </authorList>
    </citation>
    <scope>NUCLEOTIDE SEQUENCE [LARGE SCALE GENOMIC DNA]</scope>
    <source>
        <strain evidence="1">CgM1</strain>
    </source>
</reference>
<keyword evidence="2" id="KW-1185">Reference proteome</keyword>
<comment type="caution">
    <text evidence="1">The sequence shown here is derived from an EMBL/GenBank/DDBJ whole genome shotgun (WGS) entry which is preliminary data.</text>
</comment>
<gene>
    <name evidence="1" type="ORF">KQX54_011009</name>
</gene>
<dbReference type="AlphaFoldDB" id="A0AAV7IER4"/>
<proteinExistence type="predicted"/>
<evidence type="ECO:0000313" key="1">
    <source>
        <dbReference type="EMBL" id="KAH0549607.1"/>
    </source>
</evidence>
<organism evidence="1 2">
    <name type="scientific">Cotesia glomerata</name>
    <name type="common">Lepidopteran parasitic wasp</name>
    <name type="synonym">Apanteles glomeratus</name>
    <dbReference type="NCBI Taxonomy" id="32391"/>
    <lineage>
        <taxon>Eukaryota</taxon>
        <taxon>Metazoa</taxon>
        <taxon>Ecdysozoa</taxon>
        <taxon>Arthropoda</taxon>
        <taxon>Hexapoda</taxon>
        <taxon>Insecta</taxon>
        <taxon>Pterygota</taxon>
        <taxon>Neoptera</taxon>
        <taxon>Endopterygota</taxon>
        <taxon>Hymenoptera</taxon>
        <taxon>Apocrita</taxon>
        <taxon>Ichneumonoidea</taxon>
        <taxon>Braconidae</taxon>
        <taxon>Microgastrinae</taxon>
        <taxon>Cotesia</taxon>
    </lineage>
</organism>
<protein>
    <recommendedName>
        <fullName evidence="3">RING-type domain-containing protein</fullName>
    </recommendedName>
</protein>
<dbReference type="Proteomes" id="UP000826195">
    <property type="component" value="Unassembled WGS sequence"/>
</dbReference>
<dbReference type="EMBL" id="JAHXZJ010001864">
    <property type="protein sequence ID" value="KAH0549607.1"/>
    <property type="molecule type" value="Genomic_DNA"/>
</dbReference>
<accession>A0AAV7IER4</accession>
<name>A0AAV7IER4_COTGL</name>
<evidence type="ECO:0008006" key="3">
    <source>
        <dbReference type="Google" id="ProtNLM"/>
    </source>
</evidence>